<dbReference type="GO" id="GO:0016787">
    <property type="term" value="F:hydrolase activity"/>
    <property type="evidence" value="ECO:0007669"/>
    <property type="project" value="UniProtKB-KW"/>
</dbReference>
<dbReference type="Gene3D" id="3.40.50.1000">
    <property type="entry name" value="HAD superfamily/HAD-like"/>
    <property type="match status" value="1"/>
</dbReference>
<dbReference type="SFLD" id="SFLDG01129">
    <property type="entry name" value="C1.5:_HAD__Beta-PGM__Phosphata"/>
    <property type="match status" value="1"/>
</dbReference>
<evidence type="ECO:0000313" key="1">
    <source>
        <dbReference type="EMBL" id="XBX81122.1"/>
    </source>
</evidence>
<name>A0AAU7W5B9_9MICO</name>
<dbReference type="AlphaFoldDB" id="A0AAU7W5B9"/>
<dbReference type="SUPFAM" id="SSF56784">
    <property type="entry name" value="HAD-like"/>
    <property type="match status" value="1"/>
</dbReference>
<dbReference type="NCBIfam" id="TIGR01509">
    <property type="entry name" value="HAD-SF-IA-v3"/>
    <property type="match status" value="1"/>
</dbReference>
<organism evidence="1">
    <name type="scientific">Agromyces sp. G08B096</name>
    <dbReference type="NCBI Taxonomy" id="3156399"/>
    <lineage>
        <taxon>Bacteria</taxon>
        <taxon>Bacillati</taxon>
        <taxon>Actinomycetota</taxon>
        <taxon>Actinomycetes</taxon>
        <taxon>Micrococcales</taxon>
        <taxon>Microbacteriaceae</taxon>
        <taxon>Agromyces</taxon>
    </lineage>
</organism>
<sequence length="215" mass="23053">MGAPLFLFDFDQTLVAYDFRKRLPALARGTGVSQYRLASSWWAGGHEAAAEAGDPDSTEAYLAAFREVTGAALDREQWIAARRAAMTPIPGSIRALRLAATLGTVSLLSNNPIIFRDCLPELEPEVAAILGGNDLVSAVLGARKPARRIYTRALGWFGVDARDAMLVDDAGANIAGATAAGLSTFHFDRDRPGRDADALERAIRDFAADVARRHG</sequence>
<proteinExistence type="predicted"/>
<dbReference type="Pfam" id="PF00702">
    <property type="entry name" value="Hydrolase"/>
    <property type="match status" value="1"/>
</dbReference>
<dbReference type="InterPro" id="IPR036412">
    <property type="entry name" value="HAD-like_sf"/>
</dbReference>
<dbReference type="Gene3D" id="1.10.150.240">
    <property type="entry name" value="Putative phosphatase, domain 2"/>
    <property type="match status" value="1"/>
</dbReference>
<dbReference type="PANTHER" id="PTHR43611:SF3">
    <property type="entry name" value="FLAVIN MONONUCLEOTIDE HYDROLASE 1, CHLOROPLATIC"/>
    <property type="match status" value="1"/>
</dbReference>
<accession>A0AAU7W5B9</accession>
<dbReference type="SFLD" id="SFLDS00003">
    <property type="entry name" value="Haloacid_Dehalogenase"/>
    <property type="match status" value="1"/>
</dbReference>
<reference evidence="1" key="1">
    <citation type="submission" date="2024-05" db="EMBL/GenBank/DDBJ databases">
        <authorList>
            <person name="Yu L."/>
        </authorList>
    </citation>
    <scope>NUCLEOTIDE SEQUENCE</scope>
    <source>
        <strain evidence="1">G08B096</strain>
    </source>
</reference>
<protein>
    <submittedName>
        <fullName evidence="1">HAD-IA family hydrolase</fullName>
    </submittedName>
</protein>
<dbReference type="RefSeq" id="WP_350347145.1">
    <property type="nucleotide sequence ID" value="NZ_CP158374.1"/>
</dbReference>
<dbReference type="InterPro" id="IPR023214">
    <property type="entry name" value="HAD_sf"/>
</dbReference>
<keyword evidence="1" id="KW-0378">Hydrolase</keyword>
<dbReference type="InterPro" id="IPR023198">
    <property type="entry name" value="PGP-like_dom2"/>
</dbReference>
<dbReference type="EMBL" id="CP158374">
    <property type="protein sequence ID" value="XBX81122.1"/>
    <property type="molecule type" value="Genomic_DNA"/>
</dbReference>
<dbReference type="PANTHER" id="PTHR43611">
    <property type="entry name" value="ALPHA-D-GLUCOSE 1-PHOSPHATE PHOSPHATASE"/>
    <property type="match status" value="1"/>
</dbReference>
<gene>
    <name evidence="1" type="ORF">ABIQ69_10925</name>
</gene>
<dbReference type="InterPro" id="IPR006439">
    <property type="entry name" value="HAD-SF_hydro_IA"/>
</dbReference>